<accession>A0AC61NB43</accession>
<protein>
    <submittedName>
        <fullName evidence="1">Phospho-sugar mutase</fullName>
    </submittedName>
</protein>
<gene>
    <name evidence="1" type="ORF">JYE49_03405</name>
</gene>
<sequence>MTIRENYEQWLRDFADDQDTIRELKAIGEDEKEMEDRFYTELSFGTAGMRGVLGAGMNRMNKYNVRRATKGLAGYLLENPEEAKRGVVIAYDSRRCSAEFAKDTALVLCAEGVPAYLFDALRPVPVLSFAVRHLHAKAGVVITASHNPPQYNGYKVYGEDGAQVGPEAAEGITRVIRSTKYTDCVLMDEQEALDKGLLKIIGNKEVDDDYIERVKTLSINPELLRTEGSKLNIVYTPLHGSGNVPVRRLLKEIGLTNVAVVKEQEMPDPNFSTIKVPNPEDPGAYELAFKLAAEVNANVIFATDPDCDRLGVAVKDGQGEWHLLSGNQIGCVLLHYILSSLKKAGKLPKDGAAVKSIVSTSLANKICESFGVSIFETLTGFKFIGEKIQQFMDKGDHTFLFGFEESYGFLSSTFVRDKDGVNASLLVSEVACACMAEGITFYDRIQEIFKEYGYYANSVVSTTLPGKDGLTRMKEIMSNLRAQPPKEIAGLKVTAVRDYLKGIRTENGQETPTGLPVSDVLYFELEKGNWVCVRPSGTEPKIKLYINANAAGKAEAEVLSEALCEASKRLMN</sequence>
<evidence type="ECO:0000313" key="2">
    <source>
        <dbReference type="Proteomes" id="UP000682782"/>
    </source>
</evidence>
<reference evidence="1" key="1">
    <citation type="submission" date="2021-01" db="EMBL/GenBank/DDBJ databases">
        <title>Complete genome sequence of Clostridiales bacterium R-7.</title>
        <authorList>
            <person name="Mahoney-Kurpe S.C."/>
            <person name="Palevich N."/>
            <person name="Koike S."/>
            <person name="Moon C.D."/>
            <person name="Attwood G.T."/>
        </authorList>
    </citation>
    <scope>NUCLEOTIDE SEQUENCE</scope>
    <source>
        <strain evidence="1">R-7</strain>
    </source>
</reference>
<dbReference type="Proteomes" id="UP000682782">
    <property type="component" value="Chromosome"/>
</dbReference>
<organism evidence="1 2">
    <name type="scientific">Aristaeella hokkaidonensis</name>
    <dbReference type="NCBI Taxonomy" id="3046382"/>
    <lineage>
        <taxon>Bacteria</taxon>
        <taxon>Bacillati</taxon>
        <taxon>Bacillota</taxon>
        <taxon>Clostridia</taxon>
        <taxon>Eubacteriales</taxon>
        <taxon>Aristaeellaceae</taxon>
        <taxon>Aristaeella</taxon>
    </lineage>
</organism>
<name>A0AC61NB43_9FIRM</name>
<evidence type="ECO:0000313" key="1">
    <source>
        <dbReference type="EMBL" id="QUC67766.1"/>
    </source>
</evidence>
<dbReference type="EMBL" id="CP068393">
    <property type="protein sequence ID" value="QUC67766.1"/>
    <property type="molecule type" value="Genomic_DNA"/>
</dbReference>
<proteinExistence type="predicted"/>
<keyword evidence="2" id="KW-1185">Reference proteome</keyword>